<dbReference type="AlphaFoldDB" id="A0A2A2JCI8"/>
<dbReference type="Proteomes" id="UP000218231">
    <property type="component" value="Unassembled WGS sequence"/>
</dbReference>
<proteinExistence type="predicted"/>
<accession>A0A2A2JCI8</accession>
<dbReference type="OrthoDB" id="5843172at2759"/>
<evidence type="ECO:0000259" key="2">
    <source>
        <dbReference type="Pfam" id="PF01682"/>
    </source>
</evidence>
<organism evidence="3 4">
    <name type="scientific">Diploscapter pachys</name>
    <dbReference type="NCBI Taxonomy" id="2018661"/>
    <lineage>
        <taxon>Eukaryota</taxon>
        <taxon>Metazoa</taxon>
        <taxon>Ecdysozoa</taxon>
        <taxon>Nematoda</taxon>
        <taxon>Chromadorea</taxon>
        <taxon>Rhabditida</taxon>
        <taxon>Rhabditina</taxon>
        <taxon>Rhabditomorpha</taxon>
        <taxon>Rhabditoidea</taxon>
        <taxon>Rhabditidae</taxon>
        <taxon>Diploscapter</taxon>
    </lineage>
</organism>
<sequence>MLFILFTLCFILQQVNGAELTIEELQANCPDDKELCMNKARQGLCFGSTLQAKILRKNCACSCDYAHFQRIQNCCHTIGDHDMKFCLPICRYNTTTEELTATLGLKCVSQLTTWTYCAADGSDNSDCCRTKGIPNECLSFCQGNVPACDTKTLFGYETCLKHIGSILQCQQEGLSMMPKFDPDYTADCEWDG</sequence>
<evidence type="ECO:0000313" key="4">
    <source>
        <dbReference type="Proteomes" id="UP000218231"/>
    </source>
</evidence>
<name>A0A2A2JCI8_9BILA</name>
<dbReference type="InterPro" id="IPR002602">
    <property type="entry name" value="DB"/>
</dbReference>
<gene>
    <name evidence="3" type="ORF">WR25_21400</name>
</gene>
<reference evidence="3 4" key="1">
    <citation type="journal article" date="2017" name="Curr. Biol.">
        <title>Genome architecture and evolution of a unichromosomal asexual nematode.</title>
        <authorList>
            <person name="Fradin H."/>
            <person name="Zegar C."/>
            <person name="Gutwein M."/>
            <person name="Lucas J."/>
            <person name="Kovtun M."/>
            <person name="Corcoran D."/>
            <person name="Baugh L.R."/>
            <person name="Kiontke K."/>
            <person name="Gunsalus K."/>
            <person name="Fitch D.H."/>
            <person name="Piano F."/>
        </authorList>
    </citation>
    <scope>NUCLEOTIDE SEQUENCE [LARGE SCALE GENOMIC DNA]</scope>
    <source>
        <strain evidence="3">PF1309</strain>
    </source>
</reference>
<evidence type="ECO:0000313" key="3">
    <source>
        <dbReference type="EMBL" id="PAV59357.1"/>
    </source>
</evidence>
<dbReference type="Pfam" id="PF01682">
    <property type="entry name" value="DB"/>
    <property type="match status" value="1"/>
</dbReference>
<feature type="chain" id="PRO_5013127362" description="Domain of unknown function DB domain-containing protein" evidence="1">
    <location>
        <begin position="18"/>
        <end position="192"/>
    </location>
</feature>
<comment type="caution">
    <text evidence="3">The sequence shown here is derived from an EMBL/GenBank/DDBJ whole genome shotgun (WGS) entry which is preliminary data.</text>
</comment>
<feature type="domain" description="Domain of unknown function DB" evidence="2">
    <location>
        <begin position="74"/>
        <end position="169"/>
    </location>
</feature>
<keyword evidence="4" id="KW-1185">Reference proteome</keyword>
<protein>
    <recommendedName>
        <fullName evidence="2">Domain of unknown function DB domain-containing protein</fullName>
    </recommendedName>
</protein>
<dbReference type="EMBL" id="LIAE01010529">
    <property type="protein sequence ID" value="PAV59357.1"/>
    <property type="molecule type" value="Genomic_DNA"/>
</dbReference>
<keyword evidence="1" id="KW-0732">Signal</keyword>
<feature type="signal peptide" evidence="1">
    <location>
        <begin position="1"/>
        <end position="17"/>
    </location>
</feature>
<evidence type="ECO:0000256" key="1">
    <source>
        <dbReference type="SAM" id="SignalP"/>
    </source>
</evidence>